<proteinExistence type="predicted"/>
<accession>A0A150K496</accession>
<name>A0A150K496_HEYCO</name>
<dbReference type="PATRIC" id="fig|1398.26.peg.2091"/>
<comment type="caution">
    <text evidence="1">The sequence shown here is derived from an EMBL/GenBank/DDBJ whole genome shotgun (WGS) entry which is preliminary data.</text>
</comment>
<dbReference type="AlphaFoldDB" id="A0A150K496"/>
<protein>
    <submittedName>
        <fullName evidence="1">Uncharacterized protein</fullName>
    </submittedName>
</protein>
<evidence type="ECO:0000313" key="2">
    <source>
        <dbReference type="Proteomes" id="UP000075288"/>
    </source>
</evidence>
<dbReference type="Proteomes" id="UP000075288">
    <property type="component" value="Unassembled WGS sequence"/>
</dbReference>
<organism evidence="1 2">
    <name type="scientific">Heyndrickxia coagulans</name>
    <name type="common">Weizmannia coagulans</name>
    <dbReference type="NCBI Taxonomy" id="1398"/>
    <lineage>
        <taxon>Bacteria</taxon>
        <taxon>Bacillati</taxon>
        <taxon>Bacillota</taxon>
        <taxon>Bacilli</taxon>
        <taxon>Bacillales</taxon>
        <taxon>Bacillaceae</taxon>
        <taxon>Heyndrickxia</taxon>
    </lineage>
</organism>
<reference evidence="1 2" key="1">
    <citation type="submission" date="2016-01" db="EMBL/GenBank/DDBJ databases">
        <title>Genome Sequences of Twelve Sporeforming Bacillus Species Isolated from Foods.</title>
        <authorList>
            <person name="Berendsen E.M."/>
            <person name="Wells-Bennik M.H."/>
            <person name="Krawcyk A.O."/>
            <person name="De Jong A."/>
            <person name="Holsappel S."/>
            <person name="Eijlander R.T."/>
            <person name="Kuipers O.P."/>
        </authorList>
    </citation>
    <scope>NUCLEOTIDE SEQUENCE [LARGE SCALE GENOMIC DNA]</scope>
    <source>
        <strain evidence="1 2">B4098</strain>
    </source>
</reference>
<sequence>MQTRLERCPRRLSCCSFGNRKCQQDPEAGRLNTGCFHHAWCVRHKKLFNCGKLL</sequence>
<evidence type="ECO:0000313" key="1">
    <source>
        <dbReference type="EMBL" id="KYC64435.1"/>
    </source>
</evidence>
<gene>
    <name evidence="1" type="ORF">B4098_3143</name>
</gene>
<dbReference type="EMBL" id="LQYG01000027">
    <property type="protein sequence ID" value="KYC64435.1"/>
    <property type="molecule type" value="Genomic_DNA"/>
</dbReference>